<organism evidence="2 3">
    <name type="scientific">Candidatus Roizmanbacteria bacterium CG2_30_33_16</name>
    <dbReference type="NCBI Taxonomy" id="1805340"/>
    <lineage>
        <taxon>Bacteria</taxon>
        <taxon>Candidatus Roizmaniibacteriota</taxon>
    </lineage>
</organism>
<dbReference type="AlphaFoldDB" id="A0A1J5HIK5"/>
<comment type="caution">
    <text evidence="2">The sequence shown here is derived from an EMBL/GenBank/DDBJ whole genome shotgun (WGS) entry which is preliminary data.</text>
</comment>
<evidence type="ECO:0000313" key="3">
    <source>
        <dbReference type="Proteomes" id="UP000183758"/>
    </source>
</evidence>
<sequence length="113" mass="12946">MFIPIVIPTSVRTHKKWIIDIMNIPFLGGYLIMLIALLPPFIGGLIFSAIISSASSVLSQNYWILTLFLSGIIVFFWDRWLRLSYGTEIKLVYIPIEYFSYIIIAIALIIVYA</sequence>
<protein>
    <submittedName>
        <fullName evidence="2">Uncharacterized protein</fullName>
    </submittedName>
</protein>
<feature type="transmembrane region" description="Helical" evidence="1">
    <location>
        <begin position="21"/>
        <end position="50"/>
    </location>
</feature>
<keyword evidence="1" id="KW-0812">Transmembrane</keyword>
<proteinExistence type="predicted"/>
<name>A0A1J5HIK5_9BACT</name>
<reference evidence="2 3" key="1">
    <citation type="journal article" date="2016" name="Environ. Microbiol.">
        <title>Genomic resolution of a cold subsurface aquifer community provides metabolic insights for novel microbes adapted to high CO concentrations.</title>
        <authorList>
            <person name="Probst A.J."/>
            <person name="Castelle C.J."/>
            <person name="Singh A."/>
            <person name="Brown C.T."/>
            <person name="Anantharaman K."/>
            <person name="Sharon I."/>
            <person name="Hug L.A."/>
            <person name="Burstein D."/>
            <person name="Emerson J.B."/>
            <person name="Thomas B.C."/>
            <person name="Banfield J.F."/>
        </authorList>
    </citation>
    <scope>NUCLEOTIDE SEQUENCE [LARGE SCALE GENOMIC DNA]</scope>
    <source>
        <strain evidence="2">CG2_30_33_16</strain>
    </source>
</reference>
<keyword evidence="1" id="KW-0472">Membrane</keyword>
<gene>
    <name evidence="2" type="ORF">AUK04_01670</name>
</gene>
<evidence type="ECO:0000256" key="1">
    <source>
        <dbReference type="SAM" id="Phobius"/>
    </source>
</evidence>
<dbReference type="EMBL" id="MNZM01000039">
    <property type="protein sequence ID" value="OIP85053.1"/>
    <property type="molecule type" value="Genomic_DNA"/>
</dbReference>
<feature type="transmembrane region" description="Helical" evidence="1">
    <location>
        <begin position="62"/>
        <end position="80"/>
    </location>
</feature>
<evidence type="ECO:0000313" key="2">
    <source>
        <dbReference type="EMBL" id="OIP85053.1"/>
    </source>
</evidence>
<dbReference type="Proteomes" id="UP000183758">
    <property type="component" value="Unassembled WGS sequence"/>
</dbReference>
<accession>A0A1J5HIK5</accession>
<feature type="transmembrane region" description="Helical" evidence="1">
    <location>
        <begin position="92"/>
        <end position="112"/>
    </location>
</feature>
<keyword evidence="1" id="KW-1133">Transmembrane helix</keyword>